<evidence type="ECO:0000313" key="2">
    <source>
        <dbReference type="EMBL" id="ORY91173.1"/>
    </source>
</evidence>
<gene>
    <name evidence="2" type="ORF">BCR43DRAFT_98433</name>
</gene>
<evidence type="ECO:0000256" key="1">
    <source>
        <dbReference type="SAM" id="Phobius"/>
    </source>
</evidence>
<keyword evidence="1" id="KW-0812">Transmembrane</keyword>
<dbReference type="AlphaFoldDB" id="A0A1X2H169"/>
<comment type="caution">
    <text evidence="2">The sequence shown here is derived from an EMBL/GenBank/DDBJ whole genome shotgun (WGS) entry which is preliminary data.</text>
</comment>
<keyword evidence="1" id="KW-0472">Membrane</keyword>
<keyword evidence="1" id="KW-1133">Transmembrane helix</keyword>
<feature type="transmembrane region" description="Helical" evidence="1">
    <location>
        <begin position="12"/>
        <end position="32"/>
    </location>
</feature>
<dbReference type="EMBL" id="MCGN01000011">
    <property type="protein sequence ID" value="ORY91173.1"/>
    <property type="molecule type" value="Genomic_DNA"/>
</dbReference>
<name>A0A1X2H169_SYNRA</name>
<keyword evidence="3" id="KW-1185">Reference proteome</keyword>
<organism evidence="2 3">
    <name type="scientific">Syncephalastrum racemosum</name>
    <name type="common">Filamentous fungus</name>
    <dbReference type="NCBI Taxonomy" id="13706"/>
    <lineage>
        <taxon>Eukaryota</taxon>
        <taxon>Fungi</taxon>
        <taxon>Fungi incertae sedis</taxon>
        <taxon>Mucoromycota</taxon>
        <taxon>Mucoromycotina</taxon>
        <taxon>Mucoromycetes</taxon>
        <taxon>Mucorales</taxon>
        <taxon>Syncephalastraceae</taxon>
        <taxon>Syncephalastrum</taxon>
    </lineage>
</organism>
<sequence>MHIHVYVRTYAHYLWPMLHIYCLPTLLHLYILRKICIYDKRKTAHKLGRPKSHYSHTLHYLNITLDGFLSLLHSVHETP</sequence>
<dbReference type="Proteomes" id="UP000242180">
    <property type="component" value="Unassembled WGS sequence"/>
</dbReference>
<reference evidence="2 3" key="1">
    <citation type="submission" date="2016-07" db="EMBL/GenBank/DDBJ databases">
        <title>Pervasive Adenine N6-methylation of Active Genes in Fungi.</title>
        <authorList>
            <consortium name="DOE Joint Genome Institute"/>
            <person name="Mondo S.J."/>
            <person name="Dannebaum R.O."/>
            <person name="Kuo R.C."/>
            <person name="Labutti K."/>
            <person name="Haridas S."/>
            <person name="Kuo A."/>
            <person name="Salamov A."/>
            <person name="Ahrendt S.R."/>
            <person name="Lipzen A."/>
            <person name="Sullivan W."/>
            <person name="Andreopoulos W.B."/>
            <person name="Clum A."/>
            <person name="Lindquist E."/>
            <person name="Daum C."/>
            <person name="Ramamoorthy G.K."/>
            <person name="Gryganskyi A."/>
            <person name="Culley D."/>
            <person name="Magnuson J.K."/>
            <person name="James T.Y."/>
            <person name="O'Malley M.A."/>
            <person name="Stajich J.E."/>
            <person name="Spatafora J.W."/>
            <person name="Visel A."/>
            <person name="Grigoriev I.V."/>
        </authorList>
    </citation>
    <scope>NUCLEOTIDE SEQUENCE [LARGE SCALE GENOMIC DNA]</scope>
    <source>
        <strain evidence="2 3">NRRL 2496</strain>
    </source>
</reference>
<dbReference type="InParanoid" id="A0A1X2H169"/>
<accession>A0A1X2H169</accession>
<evidence type="ECO:0000313" key="3">
    <source>
        <dbReference type="Proteomes" id="UP000242180"/>
    </source>
</evidence>
<protein>
    <submittedName>
        <fullName evidence="2">Uncharacterized protein</fullName>
    </submittedName>
</protein>
<proteinExistence type="predicted"/>